<feature type="compositionally biased region" description="Polar residues" evidence="1">
    <location>
        <begin position="105"/>
        <end position="116"/>
    </location>
</feature>
<organism evidence="2 3">
    <name type="scientific">Verticillium longisporum</name>
    <name type="common">Verticillium dahliae var. longisporum</name>
    <dbReference type="NCBI Taxonomy" id="100787"/>
    <lineage>
        <taxon>Eukaryota</taxon>
        <taxon>Fungi</taxon>
        <taxon>Dikarya</taxon>
        <taxon>Ascomycota</taxon>
        <taxon>Pezizomycotina</taxon>
        <taxon>Sordariomycetes</taxon>
        <taxon>Hypocreomycetidae</taxon>
        <taxon>Glomerellales</taxon>
        <taxon>Plectosphaerellaceae</taxon>
        <taxon>Verticillium</taxon>
    </lineage>
</organism>
<proteinExistence type="predicted"/>
<evidence type="ECO:0000313" key="3">
    <source>
        <dbReference type="Proteomes" id="UP000045706"/>
    </source>
</evidence>
<feature type="non-terminal residue" evidence="2">
    <location>
        <position position="116"/>
    </location>
</feature>
<protein>
    <submittedName>
        <fullName evidence="2">Uncharacterized protein</fullName>
    </submittedName>
</protein>
<dbReference type="AlphaFoldDB" id="A0A0G4M5G7"/>
<evidence type="ECO:0000313" key="2">
    <source>
        <dbReference type="EMBL" id="CRK29422.1"/>
    </source>
</evidence>
<feature type="non-terminal residue" evidence="2">
    <location>
        <position position="1"/>
    </location>
</feature>
<dbReference type="Proteomes" id="UP000045706">
    <property type="component" value="Unassembled WGS sequence"/>
</dbReference>
<name>A0A0G4M5G7_VERLO</name>
<sequence>EASLTTSADSRRLSRSSLVLLAASLAPGLAQRTLPTSVKLPLFSTCPRSTTRSPSSRPGPTFASISMTASPALACLPVSSSTLSFNASWFPLPGRASASKPIAASSRSTRSFLVVP</sequence>
<evidence type="ECO:0000256" key="1">
    <source>
        <dbReference type="SAM" id="MobiDB-lite"/>
    </source>
</evidence>
<accession>A0A0G4M5G7</accession>
<feature type="region of interest" description="Disordered" evidence="1">
    <location>
        <begin position="96"/>
        <end position="116"/>
    </location>
</feature>
<reference evidence="3" key="1">
    <citation type="submission" date="2015-05" db="EMBL/GenBank/DDBJ databases">
        <authorList>
            <person name="Fogelqvist Johan"/>
        </authorList>
    </citation>
    <scope>NUCLEOTIDE SEQUENCE [LARGE SCALE GENOMIC DNA]</scope>
</reference>
<dbReference type="EMBL" id="CVQI01022212">
    <property type="protein sequence ID" value="CRK29422.1"/>
    <property type="molecule type" value="Genomic_DNA"/>
</dbReference>
<gene>
    <name evidence="2" type="ORF">BN1723_018402</name>
</gene>